<comment type="caution">
    <text evidence="5">The sequence shown here is derived from an EMBL/GenBank/DDBJ whole genome shotgun (WGS) entry which is preliminary data.</text>
</comment>
<evidence type="ECO:0000256" key="2">
    <source>
        <dbReference type="ARBA" id="ARBA00022517"/>
    </source>
</evidence>
<dbReference type="InterPro" id="IPR028989">
    <property type="entry name" value="RimP_N"/>
</dbReference>
<organism evidence="5 6">
    <name type="scientific">Parasutterella excrementihominis</name>
    <dbReference type="NCBI Taxonomy" id="487175"/>
    <lineage>
        <taxon>Bacteria</taxon>
        <taxon>Pseudomonadati</taxon>
        <taxon>Pseudomonadota</taxon>
        <taxon>Betaproteobacteria</taxon>
        <taxon>Burkholderiales</taxon>
        <taxon>Sutterellaceae</taxon>
        <taxon>Parasutterella</taxon>
    </lineage>
</organism>
<dbReference type="Pfam" id="PF02576">
    <property type="entry name" value="RimP_N"/>
    <property type="match status" value="1"/>
</dbReference>
<evidence type="ECO:0000313" key="5">
    <source>
        <dbReference type="EMBL" id="MTU42287.1"/>
    </source>
</evidence>
<proteinExistence type="inferred from homology"/>
<dbReference type="SUPFAM" id="SSF74942">
    <property type="entry name" value="YhbC-like, C-terminal domain"/>
    <property type="match status" value="1"/>
</dbReference>
<dbReference type="EMBL" id="WNCL01000002">
    <property type="protein sequence ID" value="MTU42287.1"/>
    <property type="molecule type" value="Genomic_DNA"/>
</dbReference>
<dbReference type="CDD" id="cd01734">
    <property type="entry name" value="YlxS_C"/>
    <property type="match status" value="1"/>
</dbReference>
<dbReference type="InterPro" id="IPR035956">
    <property type="entry name" value="RimP_N_sf"/>
</dbReference>
<keyword evidence="2 3" id="KW-0690">Ribosome biogenesis</keyword>
<dbReference type="PANTHER" id="PTHR33867">
    <property type="entry name" value="RIBOSOME MATURATION FACTOR RIMP"/>
    <property type="match status" value="1"/>
</dbReference>
<evidence type="ECO:0000256" key="3">
    <source>
        <dbReference type="HAMAP-Rule" id="MF_01077"/>
    </source>
</evidence>
<dbReference type="GO" id="GO:0006412">
    <property type="term" value="P:translation"/>
    <property type="evidence" value="ECO:0007669"/>
    <property type="project" value="TreeGrafter"/>
</dbReference>
<evidence type="ECO:0000259" key="4">
    <source>
        <dbReference type="Pfam" id="PF02576"/>
    </source>
</evidence>
<evidence type="ECO:0000256" key="1">
    <source>
        <dbReference type="ARBA" id="ARBA00022490"/>
    </source>
</evidence>
<dbReference type="Gene3D" id="3.30.300.70">
    <property type="entry name" value="RimP-like superfamily, N-terminal"/>
    <property type="match status" value="1"/>
</dbReference>
<name>A0A6I3S5A3_9BURK</name>
<dbReference type="GO" id="GO:0005829">
    <property type="term" value="C:cytosol"/>
    <property type="evidence" value="ECO:0007669"/>
    <property type="project" value="TreeGrafter"/>
</dbReference>
<protein>
    <recommendedName>
        <fullName evidence="3">Ribosome maturation factor RimP</fullName>
    </recommendedName>
</protein>
<dbReference type="AlphaFoldDB" id="A0A6I3S5A3"/>
<dbReference type="InterPro" id="IPR028998">
    <property type="entry name" value="RimP_C"/>
</dbReference>
<sequence length="186" mass="20499">MAVSTQLFEMIDATVEGLGYELVDVEKLPRGLIRVTIDKDGGITLDDCEKVSNQLNNAMTVENVDYDRLEVSSPGVDRPLKRPRDFVKFVGQNVHVELFAPITGEGLPENGRRRLDGTLDAVEGDENNPSITMTLSENRVARTPAEKQRAAKTKAKSDTPAVTVTFPFNDVERANLVPDLNFRGAK</sequence>
<accession>A0A6I3S5A3</accession>
<comment type="subcellular location">
    <subcellularLocation>
        <location evidence="3">Cytoplasm</location>
    </subcellularLocation>
</comment>
<dbReference type="Gene3D" id="2.30.30.180">
    <property type="entry name" value="Ribosome maturation factor RimP, C-terminal domain"/>
    <property type="match status" value="1"/>
</dbReference>
<comment type="function">
    <text evidence="3">Required for maturation of 30S ribosomal subunits.</text>
</comment>
<keyword evidence="1 3" id="KW-0963">Cytoplasm</keyword>
<gene>
    <name evidence="3 5" type="primary">rimP</name>
    <name evidence="5" type="ORF">GMD42_01350</name>
</gene>
<feature type="domain" description="Ribosome maturation factor RimP N-terminal" evidence="4">
    <location>
        <begin position="10"/>
        <end position="77"/>
    </location>
</feature>
<dbReference type="HAMAP" id="MF_01077">
    <property type="entry name" value="RimP"/>
    <property type="match status" value="1"/>
</dbReference>
<dbReference type="NCBIfam" id="NF000929">
    <property type="entry name" value="PRK00092.2-1"/>
    <property type="match status" value="1"/>
</dbReference>
<dbReference type="PANTHER" id="PTHR33867:SF1">
    <property type="entry name" value="RIBOSOME MATURATION FACTOR RIMP"/>
    <property type="match status" value="1"/>
</dbReference>
<reference evidence="5 6" key="1">
    <citation type="journal article" date="2019" name="Nat. Med.">
        <title>A library of human gut bacterial isolates paired with longitudinal multiomics data enables mechanistic microbiome research.</title>
        <authorList>
            <person name="Poyet M."/>
            <person name="Groussin M."/>
            <person name="Gibbons S.M."/>
            <person name="Avila-Pacheco J."/>
            <person name="Jiang X."/>
            <person name="Kearney S.M."/>
            <person name="Perrotta A.R."/>
            <person name="Berdy B."/>
            <person name="Zhao S."/>
            <person name="Lieberman T.D."/>
            <person name="Swanson P.K."/>
            <person name="Smith M."/>
            <person name="Roesemann S."/>
            <person name="Alexander J.E."/>
            <person name="Rich S.A."/>
            <person name="Livny J."/>
            <person name="Vlamakis H."/>
            <person name="Clish C."/>
            <person name="Bullock K."/>
            <person name="Deik A."/>
            <person name="Scott J."/>
            <person name="Pierce K.A."/>
            <person name="Xavier R.J."/>
            <person name="Alm E.J."/>
        </authorList>
    </citation>
    <scope>NUCLEOTIDE SEQUENCE [LARGE SCALE GENOMIC DNA]</scope>
    <source>
        <strain evidence="5 6">BIOML-A2</strain>
    </source>
</reference>
<dbReference type="RefSeq" id="WP_008810943.1">
    <property type="nucleotide sequence ID" value="NZ_CAJUON010000007.1"/>
</dbReference>
<comment type="similarity">
    <text evidence="3">Belongs to the RimP family.</text>
</comment>
<dbReference type="InterPro" id="IPR003728">
    <property type="entry name" value="Ribosome_maturation_RimP"/>
</dbReference>
<dbReference type="Proteomes" id="UP000462362">
    <property type="component" value="Unassembled WGS sequence"/>
</dbReference>
<dbReference type="GeneID" id="43348011"/>
<dbReference type="InterPro" id="IPR036847">
    <property type="entry name" value="RimP_C_sf"/>
</dbReference>
<dbReference type="SUPFAM" id="SSF75420">
    <property type="entry name" value="YhbC-like, N-terminal domain"/>
    <property type="match status" value="1"/>
</dbReference>
<dbReference type="GO" id="GO:0000028">
    <property type="term" value="P:ribosomal small subunit assembly"/>
    <property type="evidence" value="ECO:0007669"/>
    <property type="project" value="TreeGrafter"/>
</dbReference>
<evidence type="ECO:0000313" key="6">
    <source>
        <dbReference type="Proteomes" id="UP000462362"/>
    </source>
</evidence>